<gene>
    <name evidence="1" type="ORF">DSTB1V02_LOCUS13245</name>
</gene>
<protein>
    <submittedName>
        <fullName evidence="1">Uncharacterized protein</fullName>
    </submittedName>
</protein>
<sequence>MGQAGSASTALVPVEVGGNLALALVHAGWQQVEPQLKKVWDWLLGIFSGKRLPQCSLIVGTAEVGEPYHRERVVRQTDRPYTARFRKDGFRITGIAVTPLDAETSCPEADIEKGGIGHDNVEILLTPLKRVWDWLCGVYTRRRLPQCPLIVGAAEVWEPFQQEPVVRQSDRPYNDRFRKDGFRITGIAVTPLDAETSRLEANIEKGGIGQEHAEILLTPVSNPRGCHVDI</sequence>
<dbReference type="EMBL" id="CAJPEV010005954">
    <property type="protein sequence ID" value="CAG0903688.1"/>
    <property type="molecule type" value="Genomic_DNA"/>
</dbReference>
<keyword evidence="2" id="KW-1185">Reference proteome</keyword>
<evidence type="ECO:0000313" key="1">
    <source>
        <dbReference type="EMBL" id="CAD7253496.1"/>
    </source>
</evidence>
<dbReference type="AlphaFoldDB" id="A0A7R9AFY1"/>
<name>A0A7R9AFY1_9CRUS</name>
<accession>A0A7R9AFY1</accession>
<proteinExistence type="predicted"/>
<dbReference type="EMBL" id="LR905471">
    <property type="protein sequence ID" value="CAD7253496.1"/>
    <property type="molecule type" value="Genomic_DNA"/>
</dbReference>
<organism evidence="1">
    <name type="scientific">Darwinula stevensoni</name>
    <dbReference type="NCBI Taxonomy" id="69355"/>
    <lineage>
        <taxon>Eukaryota</taxon>
        <taxon>Metazoa</taxon>
        <taxon>Ecdysozoa</taxon>
        <taxon>Arthropoda</taxon>
        <taxon>Crustacea</taxon>
        <taxon>Oligostraca</taxon>
        <taxon>Ostracoda</taxon>
        <taxon>Podocopa</taxon>
        <taxon>Podocopida</taxon>
        <taxon>Darwinulocopina</taxon>
        <taxon>Darwinuloidea</taxon>
        <taxon>Darwinulidae</taxon>
        <taxon>Darwinula</taxon>
    </lineage>
</organism>
<evidence type="ECO:0000313" key="2">
    <source>
        <dbReference type="Proteomes" id="UP000677054"/>
    </source>
</evidence>
<dbReference type="Proteomes" id="UP000677054">
    <property type="component" value="Unassembled WGS sequence"/>
</dbReference>
<reference evidence="1" key="1">
    <citation type="submission" date="2020-11" db="EMBL/GenBank/DDBJ databases">
        <authorList>
            <person name="Tran Van P."/>
        </authorList>
    </citation>
    <scope>NUCLEOTIDE SEQUENCE</scope>
</reference>